<sequence length="101" mass="11666">MFDECRRRDNLPCCRRGTLAHGKLKDWIDRTGQFALQHNASTDINESNVTRIRLLMCERTAWPKLGFPVSQACFLELERVFDFPKATLPLILAIRGWSSIT</sequence>
<keyword evidence="2" id="KW-1185">Reference proteome</keyword>
<evidence type="ECO:0000313" key="2">
    <source>
        <dbReference type="Proteomes" id="UP000758603"/>
    </source>
</evidence>
<dbReference type="RefSeq" id="XP_045950891.1">
    <property type="nucleotide sequence ID" value="XM_046095080.1"/>
</dbReference>
<organism evidence="1 2">
    <name type="scientific">Truncatella angustata</name>
    <dbReference type="NCBI Taxonomy" id="152316"/>
    <lineage>
        <taxon>Eukaryota</taxon>
        <taxon>Fungi</taxon>
        <taxon>Dikarya</taxon>
        <taxon>Ascomycota</taxon>
        <taxon>Pezizomycotina</taxon>
        <taxon>Sordariomycetes</taxon>
        <taxon>Xylariomycetidae</taxon>
        <taxon>Amphisphaeriales</taxon>
        <taxon>Sporocadaceae</taxon>
        <taxon>Truncatella</taxon>
    </lineage>
</organism>
<protein>
    <submittedName>
        <fullName evidence="1">Uncharacterized protein</fullName>
    </submittedName>
</protein>
<comment type="caution">
    <text evidence="1">The sequence shown here is derived from an EMBL/GenBank/DDBJ whole genome shotgun (WGS) entry which is preliminary data.</text>
</comment>
<name>A0A9P8UBD3_9PEZI</name>
<dbReference type="AlphaFoldDB" id="A0A9P8UBD3"/>
<dbReference type="OrthoDB" id="1046782at2759"/>
<evidence type="ECO:0000313" key="1">
    <source>
        <dbReference type="EMBL" id="KAH6638619.1"/>
    </source>
</evidence>
<accession>A0A9P8UBD3</accession>
<proteinExistence type="predicted"/>
<dbReference type="EMBL" id="JAGPXC010000015">
    <property type="protein sequence ID" value="KAH6638619.1"/>
    <property type="molecule type" value="Genomic_DNA"/>
</dbReference>
<dbReference type="GeneID" id="70123973"/>
<dbReference type="Proteomes" id="UP000758603">
    <property type="component" value="Unassembled WGS sequence"/>
</dbReference>
<gene>
    <name evidence="1" type="ORF">BKA67DRAFT_145219</name>
</gene>
<reference evidence="1" key="1">
    <citation type="journal article" date="2021" name="Nat. Commun.">
        <title>Genetic determinants of endophytism in the Arabidopsis root mycobiome.</title>
        <authorList>
            <person name="Mesny F."/>
            <person name="Miyauchi S."/>
            <person name="Thiergart T."/>
            <person name="Pickel B."/>
            <person name="Atanasova L."/>
            <person name="Karlsson M."/>
            <person name="Huettel B."/>
            <person name="Barry K.W."/>
            <person name="Haridas S."/>
            <person name="Chen C."/>
            <person name="Bauer D."/>
            <person name="Andreopoulos W."/>
            <person name="Pangilinan J."/>
            <person name="LaButti K."/>
            <person name="Riley R."/>
            <person name="Lipzen A."/>
            <person name="Clum A."/>
            <person name="Drula E."/>
            <person name="Henrissat B."/>
            <person name="Kohler A."/>
            <person name="Grigoriev I.V."/>
            <person name="Martin F.M."/>
            <person name="Hacquard S."/>
        </authorList>
    </citation>
    <scope>NUCLEOTIDE SEQUENCE</scope>
    <source>
        <strain evidence="1">MPI-SDFR-AT-0073</strain>
    </source>
</reference>